<dbReference type="AlphaFoldDB" id="A0A1M7IKJ1"/>
<dbReference type="InterPro" id="IPR016181">
    <property type="entry name" value="Acyl_CoA_acyltransferase"/>
</dbReference>
<dbReference type="GO" id="GO:0005737">
    <property type="term" value="C:cytoplasm"/>
    <property type="evidence" value="ECO:0007669"/>
    <property type="project" value="TreeGrafter"/>
</dbReference>
<organism evidence="3 4">
    <name type="scientific">Halomonas cupida</name>
    <dbReference type="NCBI Taxonomy" id="44933"/>
    <lineage>
        <taxon>Bacteria</taxon>
        <taxon>Pseudomonadati</taxon>
        <taxon>Pseudomonadota</taxon>
        <taxon>Gammaproteobacteria</taxon>
        <taxon>Oceanospirillales</taxon>
        <taxon>Halomonadaceae</taxon>
        <taxon>Halomonas</taxon>
    </lineage>
</organism>
<evidence type="ECO:0000313" key="2">
    <source>
        <dbReference type="EMBL" id="GEN24096.1"/>
    </source>
</evidence>
<dbReference type="InterPro" id="IPR039840">
    <property type="entry name" value="NAA80"/>
</dbReference>
<dbReference type="PROSITE" id="PS51186">
    <property type="entry name" value="GNAT"/>
    <property type="match status" value="1"/>
</dbReference>
<evidence type="ECO:0000313" key="5">
    <source>
        <dbReference type="Proteomes" id="UP000321726"/>
    </source>
</evidence>
<dbReference type="CDD" id="cd04301">
    <property type="entry name" value="NAT_SF"/>
    <property type="match status" value="1"/>
</dbReference>
<dbReference type="OrthoDB" id="7678938at2"/>
<sequence length="157" mass="17710">MQDIVIRRLDAADPHLDEVAGWTFEAWGHLSPARTRQSWREDFAADCGIAGVPSVFVAERAGIQAGTASLVVDDMSIRPDLTPWLASVYVIEEQRSQGIASALVRRVEEEAQNCGIATFYLYTPDQQALYRRLGWLDVEEVDYRGERVTIMRRQLSP</sequence>
<keyword evidence="3" id="KW-0808">Transferase</keyword>
<keyword evidence="5" id="KW-1185">Reference proteome</keyword>
<name>A0A1M7IKJ1_9GAMM</name>
<dbReference type="STRING" id="44933.SAMN05660971_02889"/>
<dbReference type="Gene3D" id="3.40.630.30">
    <property type="match status" value="1"/>
</dbReference>
<dbReference type="RefSeq" id="WP_073435928.1">
    <property type="nucleotide sequence ID" value="NZ_BJXU01000075.1"/>
</dbReference>
<proteinExistence type="predicted"/>
<dbReference type="Proteomes" id="UP000184123">
    <property type="component" value="Unassembled WGS sequence"/>
</dbReference>
<evidence type="ECO:0000313" key="4">
    <source>
        <dbReference type="Proteomes" id="UP000184123"/>
    </source>
</evidence>
<reference evidence="2 5" key="2">
    <citation type="submission" date="2019-07" db="EMBL/GenBank/DDBJ databases">
        <title>Whole genome shotgun sequence of Halomonas cupida NBRC 102219.</title>
        <authorList>
            <person name="Hosoyama A."/>
            <person name="Uohara A."/>
            <person name="Ohji S."/>
            <person name="Ichikawa N."/>
        </authorList>
    </citation>
    <scope>NUCLEOTIDE SEQUENCE [LARGE SCALE GENOMIC DNA]</scope>
    <source>
        <strain evidence="2 5">NBRC 102219</strain>
    </source>
</reference>
<dbReference type="Pfam" id="PF00583">
    <property type="entry name" value="Acetyltransf_1"/>
    <property type="match status" value="1"/>
</dbReference>
<dbReference type="EMBL" id="FRCA01000008">
    <property type="protein sequence ID" value="SHM41230.1"/>
    <property type="molecule type" value="Genomic_DNA"/>
</dbReference>
<evidence type="ECO:0000259" key="1">
    <source>
        <dbReference type="PROSITE" id="PS51186"/>
    </source>
</evidence>
<dbReference type="Proteomes" id="UP000321726">
    <property type="component" value="Unassembled WGS sequence"/>
</dbReference>
<dbReference type="PANTHER" id="PTHR13538">
    <property type="entry name" value="N-ACETYLTRANSFERASE 6"/>
    <property type="match status" value="1"/>
</dbReference>
<accession>A0A1M7IKJ1</accession>
<dbReference type="SUPFAM" id="SSF55729">
    <property type="entry name" value="Acyl-CoA N-acyltransferases (Nat)"/>
    <property type="match status" value="1"/>
</dbReference>
<dbReference type="GO" id="GO:0008080">
    <property type="term" value="F:N-acetyltransferase activity"/>
    <property type="evidence" value="ECO:0007669"/>
    <property type="project" value="InterPro"/>
</dbReference>
<dbReference type="EMBL" id="BJXU01000075">
    <property type="protein sequence ID" value="GEN24096.1"/>
    <property type="molecule type" value="Genomic_DNA"/>
</dbReference>
<dbReference type="GO" id="GO:1905502">
    <property type="term" value="F:acetyl-CoA binding"/>
    <property type="evidence" value="ECO:0007669"/>
    <property type="project" value="TreeGrafter"/>
</dbReference>
<dbReference type="PANTHER" id="PTHR13538:SF4">
    <property type="entry name" value="N-ALPHA-ACETYLTRANSFERASE 80"/>
    <property type="match status" value="1"/>
</dbReference>
<evidence type="ECO:0000313" key="3">
    <source>
        <dbReference type="EMBL" id="SHM41230.1"/>
    </source>
</evidence>
<dbReference type="InterPro" id="IPR000182">
    <property type="entry name" value="GNAT_dom"/>
</dbReference>
<feature type="domain" description="N-acetyltransferase" evidence="1">
    <location>
        <begin position="4"/>
        <end position="156"/>
    </location>
</feature>
<gene>
    <name evidence="2" type="ORF">HCU01_20450</name>
    <name evidence="3" type="ORF">SAMN05660971_02889</name>
</gene>
<protein>
    <submittedName>
        <fullName evidence="3">Acetyltransferase (GNAT) domain-containing protein</fullName>
    </submittedName>
    <submittedName>
        <fullName evidence="2">N-acetyltransferase GCN5</fullName>
    </submittedName>
</protein>
<reference evidence="3 4" key="1">
    <citation type="submission" date="2016-11" db="EMBL/GenBank/DDBJ databases">
        <authorList>
            <person name="Jaros S."/>
            <person name="Januszkiewicz K."/>
            <person name="Wedrychowicz H."/>
        </authorList>
    </citation>
    <scope>NUCLEOTIDE SEQUENCE [LARGE SCALE GENOMIC DNA]</scope>
    <source>
        <strain evidence="3 4">DSM 4740</strain>
    </source>
</reference>